<protein>
    <recommendedName>
        <fullName evidence="9">Cation efflux protein transmembrane domain-containing protein</fullName>
    </recommendedName>
</protein>
<dbReference type="FunCoup" id="A0A7M7MHZ0">
    <property type="interactions" value="23"/>
</dbReference>
<dbReference type="EnsemblMetazoa" id="XM_022809096">
    <property type="protein sequence ID" value="XP_022664831"/>
    <property type="gene ID" value="LOC111251942"/>
</dbReference>
<reference evidence="10" key="1">
    <citation type="submission" date="2021-01" db="UniProtKB">
        <authorList>
            <consortium name="EnsemblMetazoa"/>
        </authorList>
    </citation>
    <scope>IDENTIFICATION</scope>
</reference>
<dbReference type="GeneID" id="111251942"/>
<evidence type="ECO:0000256" key="4">
    <source>
        <dbReference type="ARBA" id="ARBA00022833"/>
    </source>
</evidence>
<keyword evidence="3 8" id="KW-0812">Transmembrane</keyword>
<dbReference type="Pfam" id="PF01545">
    <property type="entry name" value="Cation_efflux"/>
    <property type="match status" value="1"/>
</dbReference>
<keyword evidence="5 8" id="KW-1133">Transmembrane helix</keyword>
<evidence type="ECO:0000259" key="9">
    <source>
        <dbReference type="Pfam" id="PF01545"/>
    </source>
</evidence>
<dbReference type="RefSeq" id="XP_022664832.1">
    <property type="nucleotide sequence ID" value="XM_022809097.1"/>
</dbReference>
<organism evidence="10 11">
    <name type="scientific">Varroa destructor</name>
    <name type="common">Honeybee mite</name>
    <dbReference type="NCBI Taxonomy" id="109461"/>
    <lineage>
        <taxon>Eukaryota</taxon>
        <taxon>Metazoa</taxon>
        <taxon>Ecdysozoa</taxon>
        <taxon>Arthropoda</taxon>
        <taxon>Chelicerata</taxon>
        <taxon>Arachnida</taxon>
        <taxon>Acari</taxon>
        <taxon>Parasitiformes</taxon>
        <taxon>Mesostigmata</taxon>
        <taxon>Gamasina</taxon>
        <taxon>Dermanyssoidea</taxon>
        <taxon>Varroidae</taxon>
        <taxon>Varroa</taxon>
    </lineage>
</organism>
<feature type="transmembrane region" description="Helical" evidence="8">
    <location>
        <begin position="37"/>
        <end position="55"/>
    </location>
</feature>
<dbReference type="InterPro" id="IPR058533">
    <property type="entry name" value="Cation_efflux_TM"/>
</dbReference>
<dbReference type="OrthoDB" id="29444at2759"/>
<dbReference type="EnsemblMetazoa" id="XM_022809098">
    <property type="protein sequence ID" value="XP_022664833"/>
    <property type="gene ID" value="LOC111251942"/>
</dbReference>
<dbReference type="AlphaFoldDB" id="A0A7M7MHZ0"/>
<accession>A0A7M7MHZ0</accession>
<sequence length="413" mass="46249">MMTAKPRRASALAVVVLIFFLAQMCACYLSHSLTLLMNAYQTLFNWMSLVLVVISQRIASRGTSLRNTFGWARTEVVGTLVAVLFLFALCFAITTTAIQTLVHAGHEETAPHYPLLIMVFGLFGLTLDVFCYLVIWDPDNTRHPGTSITVRGNKVQVNFVEAGSTQGGLDRQCGSHSRSERRRQLSEGDDNEQIRKEPERTQGSMFAEGLRTSGSCITVIICACVLHFAQEHSVVHYIDASLALVSVSIILFTFYPYVRDSGLILLQTVPDNVDLEGLQRRMLRKFPQLMNLHDLHIWTLNNDQRIATIHISLRACEQYEYERLAADIEEFFVKNGIDSVTIQPEFYEEDEEPTKALRCAFKCNACTLATCCIGGALDKNAEVFATRQMIGSRETLIMCPSLSGLNNARETDL</sequence>
<dbReference type="RefSeq" id="XP_022664833.1">
    <property type="nucleotide sequence ID" value="XM_022809098.1"/>
</dbReference>
<evidence type="ECO:0000256" key="7">
    <source>
        <dbReference type="SAM" id="MobiDB-lite"/>
    </source>
</evidence>
<evidence type="ECO:0000313" key="10">
    <source>
        <dbReference type="EnsemblMetazoa" id="XP_022664833"/>
    </source>
</evidence>
<dbReference type="GO" id="GO:0010312">
    <property type="term" value="P:detoxification of zinc ion"/>
    <property type="evidence" value="ECO:0007669"/>
    <property type="project" value="TreeGrafter"/>
</dbReference>
<dbReference type="InParanoid" id="A0A7M7MHZ0"/>
<dbReference type="RefSeq" id="XP_022664830.1">
    <property type="nucleotide sequence ID" value="XM_022809095.1"/>
</dbReference>
<proteinExistence type="inferred from homology"/>
<feature type="region of interest" description="Disordered" evidence="7">
    <location>
        <begin position="165"/>
        <end position="201"/>
    </location>
</feature>
<dbReference type="Proteomes" id="UP000594260">
    <property type="component" value="Unplaced"/>
</dbReference>
<dbReference type="PANTHER" id="PTHR45820:SF9">
    <property type="entry name" value="FI23527P1"/>
    <property type="match status" value="1"/>
</dbReference>
<keyword evidence="4" id="KW-0862">Zinc</keyword>
<evidence type="ECO:0000256" key="1">
    <source>
        <dbReference type="ARBA" id="ARBA00004141"/>
    </source>
</evidence>
<evidence type="ECO:0000256" key="6">
    <source>
        <dbReference type="ARBA" id="ARBA00023136"/>
    </source>
</evidence>
<feature type="transmembrane region" description="Helical" evidence="8">
    <location>
        <begin position="113"/>
        <end position="135"/>
    </location>
</feature>
<feature type="transmembrane region" description="Helical" evidence="8">
    <location>
        <begin position="76"/>
        <end position="101"/>
    </location>
</feature>
<dbReference type="GO" id="GO:0005385">
    <property type="term" value="F:zinc ion transmembrane transporter activity"/>
    <property type="evidence" value="ECO:0007669"/>
    <property type="project" value="TreeGrafter"/>
</dbReference>
<feature type="compositionally biased region" description="Basic and acidic residues" evidence="7">
    <location>
        <begin position="182"/>
        <end position="200"/>
    </location>
</feature>
<evidence type="ECO:0000256" key="8">
    <source>
        <dbReference type="SAM" id="Phobius"/>
    </source>
</evidence>
<keyword evidence="11" id="KW-1185">Reference proteome</keyword>
<dbReference type="InterPro" id="IPR027469">
    <property type="entry name" value="Cation_efflux_TMD_sf"/>
</dbReference>
<dbReference type="RefSeq" id="XP_022664831.1">
    <property type="nucleotide sequence ID" value="XM_022809096.1"/>
</dbReference>
<dbReference type="PANTHER" id="PTHR45820">
    <property type="entry name" value="FI23527P1"/>
    <property type="match status" value="1"/>
</dbReference>
<evidence type="ECO:0000256" key="3">
    <source>
        <dbReference type="ARBA" id="ARBA00022692"/>
    </source>
</evidence>
<evidence type="ECO:0000256" key="2">
    <source>
        <dbReference type="ARBA" id="ARBA00008873"/>
    </source>
</evidence>
<name>A0A7M7MHZ0_VARDE</name>
<dbReference type="OMA" id="WARIEVV"/>
<dbReference type="KEGG" id="vde:111251942"/>
<dbReference type="EnsemblMetazoa" id="XM_022809095">
    <property type="protein sequence ID" value="XP_022664830"/>
    <property type="gene ID" value="LOC111251942"/>
</dbReference>
<dbReference type="NCBIfam" id="TIGR01297">
    <property type="entry name" value="CDF"/>
    <property type="match status" value="1"/>
</dbReference>
<evidence type="ECO:0000313" key="11">
    <source>
        <dbReference type="Proteomes" id="UP000594260"/>
    </source>
</evidence>
<feature type="domain" description="Cation efflux protein transmembrane" evidence="9">
    <location>
        <begin position="13"/>
        <end position="266"/>
    </location>
</feature>
<dbReference type="InterPro" id="IPR002524">
    <property type="entry name" value="Cation_efflux"/>
</dbReference>
<dbReference type="GO" id="GO:0006882">
    <property type="term" value="P:intracellular zinc ion homeostasis"/>
    <property type="evidence" value="ECO:0007669"/>
    <property type="project" value="TreeGrafter"/>
</dbReference>
<keyword evidence="6 8" id="KW-0472">Membrane</keyword>
<dbReference type="SUPFAM" id="SSF161111">
    <property type="entry name" value="Cation efflux protein transmembrane domain-like"/>
    <property type="match status" value="1"/>
</dbReference>
<feature type="transmembrane region" description="Helical" evidence="8">
    <location>
        <begin position="235"/>
        <end position="258"/>
    </location>
</feature>
<dbReference type="GO" id="GO:0016020">
    <property type="term" value="C:membrane"/>
    <property type="evidence" value="ECO:0007669"/>
    <property type="project" value="UniProtKB-SubCell"/>
</dbReference>
<dbReference type="Gene3D" id="1.20.1510.10">
    <property type="entry name" value="Cation efflux protein transmembrane domain"/>
    <property type="match status" value="1"/>
</dbReference>
<dbReference type="EnsemblMetazoa" id="XM_022809097">
    <property type="protein sequence ID" value="XP_022664832"/>
    <property type="gene ID" value="LOC111251942"/>
</dbReference>
<evidence type="ECO:0000256" key="5">
    <source>
        <dbReference type="ARBA" id="ARBA00022989"/>
    </source>
</evidence>
<comment type="subcellular location">
    <subcellularLocation>
        <location evidence="1">Membrane</location>
        <topology evidence="1">Multi-pass membrane protein</topology>
    </subcellularLocation>
</comment>
<comment type="similarity">
    <text evidence="2">Belongs to the cation diffusion facilitator (CDF) transporter (TC 2.A.4) family. SLC30A subfamily.</text>
</comment>